<gene>
    <name evidence="2" type="ORF">HCJ59_14985</name>
</gene>
<proteinExistence type="predicted"/>
<dbReference type="Proteomes" id="UP000587800">
    <property type="component" value="Unassembled WGS sequence"/>
</dbReference>
<protein>
    <recommendedName>
        <fullName evidence="4">Mobilization protein</fullName>
    </recommendedName>
</protein>
<name>A0ABR6SZS2_9LIST</name>
<accession>A0ABR6SZS2</accession>
<organism evidence="2 3">
    <name type="scientific">Listeria immobilis</name>
    <dbReference type="NCBI Taxonomy" id="2713502"/>
    <lineage>
        <taxon>Bacteria</taxon>
        <taxon>Bacillati</taxon>
        <taxon>Bacillota</taxon>
        <taxon>Bacilli</taxon>
        <taxon>Bacillales</taxon>
        <taxon>Listeriaceae</taxon>
        <taxon>Listeria</taxon>
    </lineage>
</organism>
<keyword evidence="3" id="KW-1185">Reference proteome</keyword>
<evidence type="ECO:0000313" key="3">
    <source>
        <dbReference type="Proteomes" id="UP000587800"/>
    </source>
</evidence>
<evidence type="ECO:0000256" key="1">
    <source>
        <dbReference type="SAM" id="Coils"/>
    </source>
</evidence>
<reference evidence="2 3" key="1">
    <citation type="submission" date="2020-03" db="EMBL/GenBank/DDBJ databases">
        <title>Soil Listeria distribution.</title>
        <authorList>
            <person name="Liao J."/>
            <person name="Wiedmann M."/>
        </authorList>
    </citation>
    <scope>NUCLEOTIDE SEQUENCE [LARGE SCALE GENOMIC DNA]</scope>
    <source>
        <strain evidence="2 3">FSL L7-1515</strain>
    </source>
</reference>
<evidence type="ECO:0008006" key="4">
    <source>
        <dbReference type="Google" id="ProtNLM"/>
    </source>
</evidence>
<feature type="coiled-coil region" evidence="1">
    <location>
        <begin position="1"/>
        <end position="80"/>
    </location>
</feature>
<keyword evidence="1" id="KW-0175">Coiled coil</keyword>
<comment type="caution">
    <text evidence="2">The sequence shown here is derived from an EMBL/GenBank/DDBJ whole genome shotgun (WGS) entry which is preliminary data.</text>
</comment>
<dbReference type="EMBL" id="JAASUB010000025">
    <property type="protein sequence ID" value="MBC1511183.1"/>
    <property type="molecule type" value="Genomic_DNA"/>
</dbReference>
<evidence type="ECO:0000313" key="2">
    <source>
        <dbReference type="EMBL" id="MBC1511183.1"/>
    </source>
</evidence>
<sequence>MKVERTKLEQAKGKLERLNNERASLGISIREEHARIPFGQPNIIGRRDIYKDVNRKHAKSIKLLEEAEKQELRIEMLEKVETYKEENELIKDVHVVGRSSYANVGARTSVNNLDYFRSKLEELVKENEEAKAYNKTKPAIKRRTKGAEITKLKNKISMLEDMQEKAENTELSSKTKELIENGDVNQWKKKPIYYFVKGLKKVALEIDENGDFFISRMYPARGEEDKAFVKNLLEEEN</sequence>